<evidence type="ECO:0000256" key="1">
    <source>
        <dbReference type="ARBA" id="ARBA00006479"/>
    </source>
</evidence>
<accession>A0ABY5DKS2</accession>
<comment type="similarity">
    <text evidence="1">Belongs to the ROK (NagC/XylR) family.</text>
</comment>
<dbReference type="InterPro" id="IPR043129">
    <property type="entry name" value="ATPase_NBD"/>
</dbReference>
<dbReference type="Pfam" id="PF00480">
    <property type="entry name" value="ROK"/>
    <property type="match status" value="1"/>
</dbReference>
<name>A0ABY5DKS2_9ACTN</name>
<gene>
    <name evidence="2" type="ORF">NBH00_13275</name>
</gene>
<protein>
    <submittedName>
        <fullName evidence="2">ROK family protein</fullName>
    </submittedName>
</protein>
<evidence type="ECO:0000313" key="3">
    <source>
        <dbReference type="Proteomes" id="UP001056035"/>
    </source>
</evidence>
<sequence>MTARGGIDLGGTKIQAVVVGEDHEVLGQARRPTPTTGGPQDVADAMAGALGDAAEAAGVRTKALGGVGAGSPGIVDAGAGTVSGARNLPGWEGTFALGDALSRALGCRVALGNDVQVATDAEFALGVGRAYHSLLGVFWGTGVGGGIVLNDEPWLGRGAAGEIGHVVIERDGLRCPCGRRGCMEAYAGRGALEIRARKLEAKGEKTKLFKLMEEHDRPRLTSGIWARALDQGDKLATSLIDEAIAALGVGVASVVNVLDVEAVVLGGGMGVRFGEPFADRIREAMAPHLFSSDNPPVFEIAALGDLGGAIGAAMLVA</sequence>
<organism evidence="2 3">
    <name type="scientific">Paraconexibacter antarcticus</name>
    <dbReference type="NCBI Taxonomy" id="2949664"/>
    <lineage>
        <taxon>Bacteria</taxon>
        <taxon>Bacillati</taxon>
        <taxon>Actinomycetota</taxon>
        <taxon>Thermoleophilia</taxon>
        <taxon>Solirubrobacterales</taxon>
        <taxon>Paraconexibacteraceae</taxon>
        <taxon>Paraconexibacter</taxon>
    </lineage>
</organism>
<dbReference type="PANTHER" id="PTHR18964:SF149">
    <property type="entry name" value="BIFUNCTIONAL UDP-N-ACETYLGLUCOSAMINE 2-EPIMERASE_N-ACETYLMANNOSAMINE KINASE"/>
    <property type="match status" value="1"/>
</dbReference>
<dbReference type="SUPFAM" id="SSF53067">
    <property type="entry name" value="Actin-like ATPase domain"/>
    <property type="match status" value="1"/>
</dbReference>
<dbReference type="Gene3D" id="3.30.420.40">
    <property type="match status" value="2"/>
</dbReference>
<dbReference type="RefSeq" id="WP_254569071.1">
    <property type="nucleotide sequence ID" value="NZ_CP098502.1"/>
</dbReference>
<evidence type="ECO:0000313" key="2">
    <source>
        <dbReference type="EMBL" id="UTI62333.1"/>
    </source>
</evidence>
<reference evidence="2 3" key="1">
    <citation type="submission" date="2022-06" db="EMBL/GenBank/DDBJ databases">
        <title>Paraconexibacter antarcticus.</title>
        <authorList>
            <person name="Kim C.S."/>
        </authorList>
    </citation>
    <scope>NUCLEOTIDE SEQUENCE [LARGE SCALE GENOMIC DNA]</scope>
    <source>
        <strain evidence="2 3">02-257</strain>
    </source>
</reference>
<dbReference type="EMBL" id="CP098502">
    <property type="protein sequence ID" value="UTI62333.1"/>
    <property type="molecule type" value="Genomic_DNA"/>
</dbReference>
<dbReference type="Proteomes" id="UP001056035">
    <property type="component" value="Chromosome"/>
</dbReference>
<proteinExistence type="inferred from homology"/>
<dbReference type="PANTHER" id="PTHR18964">
    <property type="entry name" value="ROK (REPRESSOR, ORF, KINASE) FAMILY"/>
    <property type="match status" value="1"/>
</dbReference>
<dbReference type="InterPro" id="IPR000600">
    <property type="entry name" value="ROK"/>
</dbReference>
<keyword evidence="3" id="KW-1185">Reference proteome</keyword>